<protein>
    <submittedName>
        <fullName evidence="2">Uncharacterized protein</fullName>
    </submittedName>
</protein>
<feature type="region of interest" description="Disordered" evidence="1">
    <location>
        <begin position="97"/>
        <end position="133"/>
    </location>
</feature>
<evidence type="ECO:0000313" key="3">
    <source>
        <dbReference type="Proteomes" id="UP000054815"/>
    </source>
</evidence>
<dbReference type="EMBL" id="JYDU01000691">
    <property type="protein sequence ID" value="KRX84907.1"/>
    <property type="molecule type" value="Genomic_DNA"/>
</dbReference>
<feature type="non-terminal residue" evidence="2">
    <location>
        <position position="1"/>
    </location>
</feature>
<sequence>RASSSSSTFSSPSCTFNSNKYNNNPDNPDICNSNKRQSLDGDLATYILGQSHTLPYIAENGTASSMAVVDSLHQSETVDFQLDLKIHVQNCRCKFRLPDNDDEDDQGSHSSPSRGSGLSSEAQKKKSSSRLKHHSVDNDGRFLAITLPGLLVQACYRSRRTLDSTIGATKSNREHQQAAELCMWISLESMPDETVLSPHA</sequence>
<dbReference type="PANTHER" id="PTHR31640">
    <property type="entry name" value="TRANSMEMBRANE PROTEIN KIAA1109"/>
    <property type="match status" value="1"/>
</dbReference>
<accession>A0A0V0XA53</accession>
<feature type="compositionally biased region" description="Low complexity" evidence="1">
    <location>
        <begin position="108"/>
        <end position="120"/>
    </location>
</feature>
<dbReference type="GO" id="GO:0098793">
    <property type="term" value="C:presynapse"/>
    <property type="evidence" value="ECO:0007669"/>
    <property type="project" value="GOC"/>
</dbReference>
<evidence type="ECO:0000256" key="1">
    <source>
        <dbReference type="SAM" id="MobiDB-lite"/>
    </source>
</evidence>
<gene>
    <name evidence="2" type="ORF">T4E_7716</name>
</gene>
<dbReference type="STRING" id="6337.A0A0V0XA53"/>
<dbReference type="PANTHER" id="PTHR31640:SF1">
    <property type="entry name" value="BRIDGE-LIKE LIPID TRANSFER PROTEIN FAMILY MEMBER 1"/>
    <property type="match status" value="1"/>
</dbReference>
<comment type="caution">
    <text evidence="2">The sequence shown here is derived from an EMBL/GenBank/DDBJ whole genome shotgun (WGS) entry which is preliminary data.</text>
</comment>
<feature type="region of interest" description="Disordered" evidence="1">
    <location>
        <begin position="1"/>
        <end position="28"/>
    </location>
</feature>
<dbReference type="Proteomes" id="UP000054815">
    <property type="component" value="Unassembled WGS sequence"/>
</dbReference>
<dbReference type="AlphaFoldDB" id="A0A0V0XA53"/>
<name>A0A0V0XA53_TRIPS</name>
<evidence type="ECO:0000313" key="2">
    <source>
        <dbReference type="EMBL" id="KRX84907.1"/>
    </source>
</evidence>
<organism evidence="2 3">
    <name type="scientific">Trichinella pseudospiralis</name>
    <name type="common">Parasitic roundworm</name>
    <dbReference type="NCBI Taxonomy" id="6337"/>
    <lineage>
        <taxon>Eukaryota</taxon>
        <taxon>Metazoa</taxon>
        <taxon>Ecdysozoa</taxon>
        <taxon>Nematoda</taxon>
        <taxon>Enoplea</taxon>
        <taxon>Dorylaimia</taxon>
        <taxon>Trichinellida</taxon>
        <taxon>Trichinellidae</taxon>
        <taxon>Trichinella</taxon>
    </lineage>
</organism>
<proteinExistence type="predicted"/>
<reference evidence="2 3" key="1">
    <citation type="submission" date="2015-01" db="EMBL/GenBank/DDBJ databases">
        <title>Evolution of Trichinella species and genotypes.</title>
        <authorList>
            <person name="Korhonen P.K."/>
            <person name="Edoardo P."/>
            <person name="Giuseppe L.R."/>
            <person name="Gasser R.B."/>
        </authorList>
    </citation>
    <scope>NUCLEOTIDE SEQUENCE [LARGE SCALE GENOMIC DNA]</scope>
    <source>
        <strain evidence="2">ISS141</strain>
    </source>
</reference>
<feature type="non-terminal residue" evidence="2">
    <location>
        <position position="200"/>
    </location>
</feature>
<dbReference type="GO" id="GO:0048488">
    <property type="term" value="P:synaptic vesicle endocytosis"/>
    <property type="evidence" value="ECO:0007669"/>
    <property type="project" value="TreeGrafter"/>
</dbReference>
<dbReference type="InterPro" id="IPR033616">
    <property type="entry name" value="BLTP1"/>
</dbReference>